<accession>A0A2H9TMB2</accession>
<dbReference type="PANTHER" id="PTHR32419">
    <property type="entry name" value="GLUTATHIONYL-HYDROQUINONE REDUCTASE"/>
    <property type="match status" value="1"/>
</dbReference>
<dbReference type="Proteomes" id="UP000240830">
    <property type="component" value="Unassembled WGS sequence"/>
</dbReference>
<comment type="caution">
    <text evidence="1">The sequence shown here is derived from an EMBL/GenBank/DDBJ whole genome shotgun (WGS) entry which is preliminary data.</text>
</comment>
<dbReference type="OrthoDB" id="2309723at2759"/>
<evidence type="ECO:0000313" key="2">
    <source>
        <dbReference type="Proteomes" id="UP000240830"/>
    </source>
</evidence>
<evidence type="ECO:0000313" key="1">
    <source>
        <dbReference type="EMBL" id="PJF18877.1"/>
    </source>
</evidence>
<gene>
    <name evidence="1" type="ORF">PSACC_01289</name>
</gene>
<sequence>LAFSTDDKIPGCSPDPVMNAKLLRDLYLSVCPAYKGIFSVPMLWDRKTGEIVNNESLDIMQMFNSNWNDLAKNPQLNLYPDDATAQIEKWFSTTQDNFLKAPGDAFHEEKANQVKDALVELDGILGKSKHDIVSVLLFRINHIFVRDLPNVMRWIKDILNLPGIRNVVCVEHIKGMTFTKKAYNPNGIIPLGNGFTLP</sequence>
<keyword evidence="1" id="KW-0808">Transferase</keyword>
<dbReference type="Gene3D" id="1.20.1050.10">
    <property type="match status" value="1"/>
</dbReference>
<dbReference type="Gene3D" id="3.40.30.10">
    <property type="entry name" value="Glutaredoxin"/>
    <property type="match status" value="1"/>
</dbReference>
<dbReference type="SUPFAM" id="SSF47616">
    <property type="entry name" value="GST C-terminal domain-like"/>
    <property type="match status" value="1"/>
</dbReference>
<organism evidence="1 2">
    <name type="scientific">Paramicrosporidium saccamoebae</name>
    <dbReference type="NCBI Taxonomy" id="1246581"/>
    <lineage>
        <taxon>Eukaryota</taxon>
        <taxon>Fungi</taxon>
        <taxon>Fungi incertae sedis</taxon>
        <taxon>Cryptomycota</taxon>
        <taxon>Cryptomycota incertae sedis</taxon>
        <taxon>Paramicrosporidium</taxon>
    </lineage>
</organism>
<dbReference type="EMBL" id="MTSL01000097">
    <property type="protein sequence ID" value="PJF18877.1"/>
    <property type="molecule type" value="Genomic_DNA"/>
</dbReference>
<dbReference type="PANTHER" id="PTHR32419:SF6">
    <property type="entry name" value="GLUTATHIONE S-TRANSFERASE OMEGA-LIKE 1-RELATED"/>
    <property type="match status" value="1"/>
</dbReference>
<dbReference type="GO" id="GO:0004364">
    <property type="term" value="F:glutathione transferase activity"/>
    <property type="evidence" value="ECO:0007669"/>
    <property type="project" value="InterPro"/>
</dbReference>
<proteinExistence type="predicted"/>
<feature type="non-terminal residue" evidence="1">
    <location>
        <position position="1"/>
    </location>
</feature>
<keyword evidence="2" id="KW-1185">Reference proteome</keyword>
<dbReference type="STRING" id="1246581.A0A2H9TMB2"/>
<name>A0A2H9TMB2_9FUNG</name>
<dbReference type="InterPro" id="IPR016639">
    <property type="entry name" value="GST_Omega/GSH"/>
</dbReference>
<protein>
    <submittedName>
        <fullName evidence="1">Putative glutathione transferase</fullName>
    </submittedName>
</protein>
<dbReference type="InterPro" id="IPR036282">
    <property type="entry name" value="Glutathione-S-Trfase_C_sf"/>
</dbReference>
<dbReference type="AlphaFoldDB" id="A0A2H9TMB2"/>
<reference evidence="1 2" key="1">
    <citation type="submission" date="2016-10" db="EMBL/GenBank/DDBJ databases">
        <title>The genome of Paramicrosporidium saccamoebae is the missing link in understanding Cryptomycota and Microsporidia evolution.</title>
        <authorList>
            <person name="Quandt C.A."/>
            <person name="Beaudet D."/>
            <person name="Corsaro D."/>
            <person name="Michel R."/>
            <person name="Corradi N."/>
            <person name="James T."/>
        </authorList>
    </citation>
    <scope>NUCLEOTIDE SEQUENCE [LARGE SCALE GENOMIC DNA]</scope>
    <source>
        <strain evidence="1 2">KSL3</strain>
    </source>
</reference>
<dbReference type="GO" id="GO:0005737">
    <property type="term" value="C:cytoplasm"/>
    <property type="evidence" value="ECO:0007669"/>
    <property type="project" value="TreeGrafter"/>
</dbReference>